<feature type="domain" description="Response regulatory" evidence="3">
    <location>
        <begin position="4"/>
        <end position="119"/>
    </location>
</feature>
<sequence length="196" mass="21763">MTHRVLFVDDEKNVLSALRRTFHSDFLVETAGNAPEALKKFMAGEVFAVTITDMDMPGVTGRQLVQQIRRIAPWTARIILTGKPSIDTATEMLANDEIYRYLLKPSSPEKLREAIQEGIQWHIAKVEELGGINPGIILSSVRDLMPGDEITADVVSTQGNVLVRRGSIADAATIDALRRLEEAGRLITRVPVRRFS</sequence>
<dbReference type="Proteomes" id="UP000544872">
    <property type="component" value="Unassembled WGS sequence"/>
</dbReference>
<comment type="caution">
    <text evidence="4">The sequence shown here is derived from an EMBL/GenBank/DDBJ whole genome shotgun (WGS) entry which is preliminary data.</text>
</comment>
<organism evidence="4 5">
    <name type="scientific">Novispirillum itersonii</name>
    <name type="common">Aquaspirillum itersonii</name>
    <dbReference type="NCBI Taxonomy" id="189"/>
    <lineage>
        <taxon>Bacteria</taxon>
        <taxon>Pseudomonadati</taxon>
        <taxon>Pseudomonadota</taxon>
        <taxon>Alphaproteobacteria</taxon>
        <taxon>Rhodospirillales</taxon>
        <taxon>Novispirillaceae</taxon>
        <taxon>Novispirillum</taxon>
    </lineage>
</organism>
<dbReference type="EMBL" id="JACIIX010000019">
    <property type="protein sequence ID" value="MBB6212255.1"/>
    <property type="molecule type" value="Genomic_DNA"/>
</dbReference>
<dbReference type="RefSeq" id="WP_184265887.1">
    <property type="nucleotide sequence ID" value="NZ_JACIIX010000019.1"/>
</dbReference>
<evidence type="ECO:0000313" key="5">
    <source>
        <dbReference type="Proteomes" id="UP000544872"/>
    </source>
</evidence>
<dbReference type="InterPro" id="IPR001789">
    <property type="entry name" value="Sig_transdc_resp-reg_receiver"/>
</dbReference>
<evidence type="ECO:0000313" key="4">
    <source>
        <dbReference type="EMBL" id="MBB6212255.1"/>
    </source>
</evidence>
<dbReference type="Pfam" id="PF00072">
    <property type="entry name" value="Response_reg"/>
    <property type="match status" value="1"/>
</dbReference>
<dbReference type="AlphaFoldDB" id="A0A7W9ZJD5"/>
<dbReference type="InterPro" id="IPR011006">
    <property type="entry name" value="CheY-like_superfamily"/>
</dbReference>
<dbReference type="PANTHER" id="PTHR44591">
    <property type="entry name" value="STRESS RESPONSE REGULATOR PROTEIN 1"/>
    <property type="match status" value="1"/>
</dbReference>
<keyword evidence="5" id="KW-1185">Reference proteome</keyword>
<gene>
    <name evidence="4" type="ORF">FHS48_003705</name>
</gene>
<dbReference type="SUPFAM" id="SSF52172">
    <property type="entry name" value="CheY-like"/>
    <property type="match status" value="1"/>
</dbReference>
<dbReference type="InterPro" id="IPR050595">
    <property type="entry name" value="Bact_response_regulator"/>
</dbReference>
<evidence type="ECO:0000256" key="2">
    <source>
        <dbReference type="PROSITE-ProRule" id="PRU00169"/>
    </source>
</evidence>
<dbReference type="PANTHER" id="PTHR44591:SF19">
    <property type="entry name" value="TWO-COMPONENT RESPONSE REGULATOR-RELATED"/>
    <property type="match status" value="1"/>
</dbReference>
<evidence type="ECO:0000259" key="3">
    <source>
        <dbReference type="PROSITE" id="PS50110"/>
    </source>
</evidence>
<dbReference type="PROSITE" id="PS50110">
    <property type="entry name" value="RESPONSE_REGULATORY"/>
    <property type="match status" value="1"/>
</dbReference>
<dbReference type="SMART" id="SM00448">
    <property type="entry name" value="REC"/>
    <property type="match status" value="1"/>
</dbReference>
<dbReference type="Gene3D" id="3.40.50.2300">
    <property type="match status" value="1"/>
</dbReference>
<evidence type="ECO:0000256" key="1">
    <source>
        <dbReference type="ARBA" id="ARBA00022553"/>
    </source>
</evidence>
<feature type="modified residue" description="4-aspartylphosphate" evidence="2">
    <location>
        <position position="53"/>
    </location>
</feature>
<dbReference type="GO" id="GO:0000160">
    <property type="term" value="P:phosphorelay signal transduction system"/>
    <property type="evidence" value="ECO:0007669"/>
    <property type="project" value="InterPro"/>
</dbReference>
<keyword evidence="1 2" id="KW-0597">Phosphoprotein</keyword>
<proteinExistence type="predicted"/>
<name>A0A7W9ZJD5_NOVIT</name>
<protein>
    <submittedName>
        <fullName evidence="4">CheY-like chemotaxis protein</fullName>
    </submittedName>
</protein>
<accession>A0A7W9ZJD5</accession>
<reference evidence="4 5" key="1">
    <citation type="submission" date="2020-08" db="EMBL/GenBank/DDBJ databases">
        <title>Genomic Encyclopedia of Type Strains, Phase IV (KMG-IV): sequencing the most valuable type-strain genomes for metagenomic binning, comparative biology and taxonomic classification.</title>
        <authorList>
            <person name="Goeker M."/>
        </authorList>
    </citation>
    <scope>NUCLEOTIDE SEQUENCE [LARGE SCALE GENOMIC DNA]</scope>
    <source>
        <strain evidence="4 5">DSM 11590</strain>
    </source>
</reference>